<proteinExistence type="predicted"/>
<evidence type="ECO:0000313" key="1">
    <source>
        <dbReference type="Proteomes" id="UP000035642"/>
    </source>
</evidence>
<reference evidence="1" key="1">
    <citation type="submission" date="2012-09" db="EMBL/GenBank/DDBJ databases">
        <authorList>
            <person name="Martin A.A."/>
        </authorList>
    </citation>
    <scope>NUCLEOTIDE SEQUENCE</scope>
</reference>
<dbReference type="AlphaFoldDB" id="A0A0K0D3N9"/>
<reference evidence="2" key="2">
    <citation type="submission" date="2017-02" db="UniProtKB">
        <authorList>
            <consortium name="WormBaseParasite"/>
        </authorList>
    </citation>
    <scope>IDENTIFICATION</scope>
</reference>
<dbReference type="WBParaSite" id="ACAC_0000468401-mRNA-1">
    <property type="protein sequence ID" value="ACAC_0000468401-mRNA-1"/>
    <property type="gene ID" value="ACAC_0000468401"/>
</dbReference>
<name>A0A0K0D3N9_ANGCA</name>
<accession>A0A0K0D3N9</accession>
<dbReference type="Proteomes" id="UP000035642">
    <property type="component" value="Unassembled WGS sequence"/>
</dbReference>
<organism evidence="1 2">
    <name type="scientific">Angiostrongylus cantonensis</name>
    <name type="common">Rat lungworm</name>
    <dbReference type="NCBI Taxonomy" id="6313"/>
    <lineage>
        <taxon>Eukaryota</taxon>
        <taxon>Metazoa</taxon>
        <taxon>Ecdysozoa</taxon>
        <taxon>Nematoda</taxon>
        <taxon>Chromadorea</taxon>
        <taxon>Rhabditida</taxon>
        <taxon>Rhabditina</taxon>
        <taxon>Rhabditomorpha</taxon>
        <taxon>Strongyloidea</taxon>
        <taxon>Metastrongylidae</taxon>
        <taxon>Angiostrongylus</taxon>
    </lineage>
</organism>
<keyword evidence="1" id="KW-1185">Reference proteome</keyword>
<sequence length="71" mass="7862">MEDYLANARVTRPLTGLHMIQLKFPLPRFHQSGSPKLMQGIVRALDVDSPPSHFRSISGILTVVAGNDTDF</sequence>
<protein>
    <submittedName>
        <fullName evidence="2">Velvet domain-containing protein</fullName>
    </submittedName>
</protein>
<evidence type="ECO:0000313" key="2">
    <source>
        <dbReference type="WBParaSite" id="ACAC_0000468401-mRNA-1"/>
    </source>
</evidence>